<feature type="chain" id="PRO_5012391239" evidence="1">
    <location>
        <begin position="25"/>
        <end position="588"/>
    </location>
</feature>
<comment type="caution">
    <text evidence="3">The sequence shown here is derived from an EMBL/GenBank/DDBJ whole genome shotgun (WGS) entry which is preliminary data.</text>
</comment>
<dbReference type="Gene3D" id="3.40.190.10">
    <property type="entry name" value="Periplasmic binding protein-like II"/>
    <property type="match status" value="1"/>
</dbReference>
<feature type="signal peptide" evidence="1">
    <location>
        <begin position="1"/>
        <end position="24"/>
    </location>
</feature>
<dbReference type="STRING" id="159449.B4N89_08900"/>
<dbReference type="InterPro" id="IPR000914">
    <property type="entry name" value="SBP_5_dom"/>
</dbReference>
<dbReference type="InterPro" id="IPR030678">
    <property type="entry name" value="Peptide/Ni-bd"/>
</dbReference>
<proteinExistence type="predicted"/>
<evidence type="ECO:0000313" key="3">
    <source>
        <dbReference type="EMBL" id="OPC81050.1"/>
    </source>
</evidence>
<dbReference type="SUPFAM" id="SSF53850">
    <property type="entry name" value="Periplasmic binding protein-like II"/>
    <property type="match status" value="1"/>
</dbReference>
<dbReference type="OrthoDB" id="5240629at2"/>
<dbReference type="PANTHER" id="PTHR30290">
    <property type="entry name" value="PERIPLASMIC BINDING COMPONENT OF ABC TRANSPORTER"/>
    <property type="match status" value="1"/>
</dbReference>
<name>A0A1T3NWM7_9ACTN</name>
<dbReference type="PANTHER" id="PTHR30290:SF83">
    <property type="entry name" value="ABC TRANSPORTER SUBSTRATE-BINDING PROTEIN"/>
    <property type="match status" value="1"/>
</dbReference>
<protein>
    <submittedName>
        <fullName evidence="3">ABC transporter substrate-binding protein</fullName>
    </submittedName>
</protein>
<dbReference type="GO" id="GO:0043190">
    <property type="term" value="C:ATP-binding cassette (ABC) transporter complex"/>
    <property type="evidence" value="ECO:0007669"/>
    <property type="project" value="InterPro"/>
</dbReference>
<dbReference type="PIRSF" id="PIRSF002741">
    <property type="entry name" value="MppA"/>
    <property type="match status" value="1"/>
</dbReference>
<dbReference type="InterPro" id="IPR039424">
    <property type="entry name" value="SBP_5"/>
</dbReference>
<feature type="domain" description="Solute-binding protein family 5" evidence="2">
    <location>
        <begin position="104"/>
        <end position="499"/>
    </location>
</feature>
<reference evidence="3 4" key="1">
    <citation type="submission" date="2017-03" db="EMBL/GenBank/DDBJ databases">
        <title>Draft genome sequence of Streptomyces scabrisporus NF3, endophyte isolated from Amphipterygium adstringens.</title>
        <authorList>
            <person name="Vazquez M."/>
            <person name="Ceapa C.D."/>
            <person name="Rodriguez Luna D."/>
            <person name="Sanchez Esquivel S."/>
        </authorList>
    </citation>
    <scope>NUCLEOTIDE SEQUENCE [LARGE SCALE GENOMIC DNA]</scope>
    <source>
        <strain evidence="3 4">NF3</strain>
    </source>
</reference>
<dbReference type="GO" id="GO:0015833">
    <property type="term" value="P:peptide transport"/>
    <property type="evidence" value="ECO:0007669"/>
    <property type="project" value="TreeGrafter"/>
</dbReference>
<evidence type="ECO:0000313" key="4">
    <source>
        <dbReference type="Proteomes" id="UP000190037"/>
    </source>
</evidence>
<dbReference type="eggNOG" id="COG0747">
    <property type="taxonomic scope" value="Bacteria"/>
</dbReference>
<dbReference type="PROSITE" id="PS51257">
    <property type="entry name" value="PROKAR_LIPOPROTEIN"/>
    <property type="match status" value="1"/>
</dbReference>
<sequence length="588" mass="63655">MKHPVTRRRRTQALIGMVAVTAMAATACGGGGGGSKKYSPSNKAITEVVNQSTKKGGTLKLVSSDKFDSLDPGDMYYASAWNFSRLMARPLLTFKPAPGNASYEFAPDLATDVGKTDDGGKTWTYHLRKGVKYEDGTEVKASDVKYAVERTFDKEILPNGPGYFAQYLDPDGTYKGPYKDSAPDKLGLNAIETPDDYTIIFKMKEPFADFNYLAALPQTAPVPPAKDTGKEYVKHPIASGAYMVDGQYEPGKAVNLVRNPNWDQATDPLRKALPDRIELLEKQDANDVDNRLFAGTAQLDVVGTGVQAAAQNKILTDKKLADNADDAISGALAYLAISSKTPPFDNVHCRRAVQYAVNKSQLQRAQGGEVGSDIATNLMPPTLAGSKVTDMYPNGAKHTGDVAKAKDELKQCGKADGFSTVLTARANRPKEVAGATSVQNALAKIGVKVEIRQYPSGDYFSQFAGVPKWVAENKVGIMFMQWGPDFPTQFGFFQQIVDGRAIKPAGGTNLSELNDPAVNGLIDQATRTIDPAQSAAIWQQLDQKVMESAVIVPFGWTKSLLYRPTNVTNLVVTPAYSGMYDYLNIGIQ</sequence>
<dbReference type="AlphaFoldDB" id="A0A1T3NWM7"/>
<dbReference type="Proteomes" id="UP000190037">
    <property type="component" value="Unassembled WGS sequence"/>
</dbReference>
<dbReference type="CDD" id="cd08506">
    <property type="entry name" value="PBP2_clavulanate_OppA2"/>
    <property type="match status" value="1"/>
</dbReference>
<gene>
    <name evidence="3" type="ORF">B4N89_08900</name>
</gene>
<dbReference type="RefSeq" id="WP_078975356.1">
    <property type="nucleotide sequence ID" value="NZ_MWQN01000001.1"/>
</dbReference>
<accession>A0A1T3NWM7</accession>
<dbReference type="Pfam" id="PF00496">
    <property type="entry name" value="SBP_bac_5"/>
    <property type="match status" value="1"/>
</dbReference>
<dbReference type="GO" id="GO:1904680">
    <property type="term" value="F:peptide transmembrane transporter activity"/>
    <property type="evidence" value="ECO:0007669"/>
    <property type="project" value="TreeGrafter"/>
</dbReference>
<keyword evidence="4" id="KW-1185">Reference proteome</keyword>
<evidence type="ECO:0000256" key="1">
    <source>
        <dbReference type="SAM" id="SignalP"/>
    </source>
</evidence>
<evidence type="ECO:0000259" key="2">
    <source>
        <dbReference type="Pfam" id="PF00496"/>
    </source>
</evidence>
<dbReference type="Gene3D" id="3.10.105.10">
    <property type="entry name" value="Dipeptide-binding Protein, Domain 3"/>
    <property type="match status" value="1"/>
</dbReference>
<keyword evidence="1" id="KW-0732">Signal</keyword>
<organism evidence="3 4">
    <name type="scientific">Embleya scabrispora</name>
    <dbReference type="NCBI Taxonomy" id="159449"/>
    <lineage>
        <taxon>Bacteria</taxon>
        <taxon>Bacillati</taxon>
        <taxon>Actinomycetota</taxon>
        <taxon>Actinomycetes</taxon>
        <taxon>Kitasatosporales</taxon>
        <taxon>Streptomycetaceae</taxon>
        <taxon>Embleya</taxon>
    </lineage>
</organism>
<dbReference type="EMBL" id="MWQN01000001">
    <property type="protein sequence ID" value="OPC81050.1"/>
    <property type="molecule type" value="Genomic_DNA"/>
</dbReference>
<dbReference type="GO" id="GO:0042597">
    <property type="term" value="C:periplasmic space"/>
    <property type="evidence" value="ECO:0007669"/>
    <property type="project" value="UniProtKB-ARBA"/>
</dbReference>